<dbReference type="Pfam" id="PF19694">
    <property type="entry name" value="DUF6194"/>
    <property type="match status" value="1"/>
</dbReference>
<reference evidence="2 3" key="1">
    <citation type="submission" date="2019-03" db="EMBL/GenBank/DDBJ databases">
        <title>Arthrobacter sp. nov., an bacterium isolated from biocrust in Mu Us Desert.</title>
        <authorList>
            <person name="Lixiong L."/>
        </authorList>
    </citation>
    <scope>NUCLEOTIDE SEQUENCE [LARGE SCALE GENOMIC DNA]</scope>
    <source>
        <strain evidence="2 3">SLN-3</strain>
    </source>
</reference>
<dbReference type="RefSeq" id="WP_133402985.1">
    <property type="nucleotide sequence ID" value="NZ_SMTK01000002.1"/>
</dbReference>
<comment type="caution">
    <text evidence="2">The sequence shown here is derived from an EMBL/GenBank/DDBJ whole genome shotgun (WGS) entry which is preliminary data.</text>
</comment>
<name>A0A4R5TZE9_9MICC</name>
<organism evidence="2 3">
    <name type="scientific">Arthrobacter crusticola</name>
    <dbReference type="NCBI Taxonomy" id="2547960"/>
    <lineage>
        <taxon>Bacteria</taxon>
        <taxon>Bacillati</taxon>
        <taxon>Actinomycetota</taxon>
        <taxon>Actinomycetes</taxon>
        <taxon>Micrococcales</taxon>
        <taxon>Micrococcaceae</taxon>
        <taxon>Arthrobacter</taxon>
    </lineage>
</organism>
<evidence type="ECO:0000259" key="1">
    <source>
        <dbReference type="Pfam" id="PF19694"/>
    </source>
</evidence>
<dbReference type="AlphaFoldDB" id="A0A4R5TZE9"/>
<dbReference type="Proteomes" id="UP000295411">
    <property type="component" value="Unassembled WGS sequence"/>
</dbReference>
<feature type="domain" description="DUF6194" evidence="1">
    <location>
        <begin position="1"/>
        <end position="156"/>
    </location>
</feature>
<protein>
    <submittedName>
        <fullName evidence="2">Erythromycin esterase</fullName>
    </submittedName>
</protein>
<dbReference type="InterPro" id="IPR045676">
    <property type="entry name" value="DUF6194"/>
</dbReference>
<evidence type="ECO:0000313" key="2">
    <source>
        <dbReference type="EMBL" id="TDK26625.1"/>
    </source>
</evidence>
<evidence type="ECO:0000313" key="3">
    <source>
        <dbReference type="Proteomes" id="UP000295411"/>
    </source>
</evidence>
<proteinExistence type="predicted"/>
<keyword evidence="3" id="KW-1185">Reference proteome</keyword>
<accession>A0A4R5TZE9</accession>
<dbReference type="EMBL" id="SMTK01000002">
    <property type="protein sequence ID" value="TDK26625.1"/>
    <property type="molecule type" value="Genomic_DNA"/>
</dbReference>
<dbReference type="OrthoDB" id="9783727at2"/>
<sequence>MNEQEIIAFVSDLPGVVVDTATEDSGAPEAAWGDTFIFYDPDDNAPTYRRYPFATIVVSDYPGFDTASDLDRPGIFRLNIFVGSSMYEALVGHPADQHAEHLAEFDFTEVDRILPHPVYGSQAWVSILNPGTATAEKTRSLLLHARENAVRRYDRRH</sequence>
<gene>
    <name evidence="2" type="ORF">E2F48_05405</name>
</gene>